<evidence type="ECO:0000313" key="7">
    <source>
        <dbReference type="EMBL" id="KAB7517259.1"/>
    </source>
</evidence>
<dbReference type="Proteomes" id="UP000326207">
    <property type="component" value="Unassembled WGS sequence"/>
</dbReference>
<evidence type="ECO:0000256" key="1">
    <source>
        <dbReference type="ARBA" id="ARBA00004370"/>
    </source>
</evidence>
<proteinExistence type="predicted"/>
<keyword evidence="3 5" id="KW-1133">Transmembrane helix</keyword>
<gene>
    <name evidence="7" type="ORF">DP108_09580</name>
</gene>
<keyword evidence="2 5" id="KW-0812">Transmembrane</keyword>
<sequence length="267" mass="28687">MPHNSGESGLVASVHHLLSERFDLFVGIVVLLLGIVAGVLTRRYVRRLLHRFDVPRAVEGTPFERTARNVGTSTVGVLANLCGLFVLVLGTVIALQVANASAQSLLTDQLSRFFRQLFIAAVVLIAGVIAGDKLDLYLRERLRSVKLPEVNLLPAAVKYSVFYVAGLIALAQLGVATLPLLILLAAYAFGVVFIGGLATRPLLAAGAAGVYLLLTEPYAIGDEVELAGRRGIVQEIDVFVTRIDAGEEEFTVPNNRVFADSIVVVRD</sequence>
<dbReference type="InterPro" id="IPR023408">
    <property type="entry name" value="MscS_beta-dom_sf"/>
</dbReference>
<feature type="transmembrane region" description="Helical" evidence="5">
    <location>
        <begin position="24"/>
        <end position="41"/>
    </location>
</feature>
<feature type="transmembrane region" description="Helical" evidence="5">
    <location>
        <begin position="113"/>
        <end position="131"/>
    </location>
</feature>
<keyword evidence="4 5" id="KW-0472">Membrane</keyword>
<dbReference type="InterPro" id="IPR045275">
    <property type="entry name" value="MscS_archaea/bacteria_type"/>
</dbReference>
<dbReference type="EMBL" id="QMDY01000005">
    <property type="protein sequence ID" value="KAB7517259.1"/>
    <property type="molecule type" value="Genomic_DNA"/>
</dbReference>
<reference evidence="7 8" key="1">
    <citation type="submission" date="2019-10" db="EMBL/GenBank/DDBJ databases">
        <title>Unraveling microbial dark matter from salterns through culturing: the case of the genus Halosegnis.</title>
        <authorList>
            <person name="Duran-Viseras A."/>
            <person name="Andrei A.-S."/>
            <person name="Vera-Gargallo B."/>
            <person name="Ghai R."/>
            <person name="Sanchez-Porro C."/>
            <person name="Ventosa A."/>
        </authorList>
    </citation>
    <scope>NUCLEOTIDE SEQUENCE [LARGE SCALE GENOMIC DNA]</scope>
    <source>
        <strain evidence="7 8">F19-13</strain>
    </source>
</reference>
<feature type="domain" description="Mechanosensitive ion channel MscS" evidence="6">
    <location>
        <begin position="207"/>
        <end position="262"/>
    </location>
</feature>
<feature type="transmembrane region" description="Helical" evidence="5">
    <location>
        <begin position="177"/>
        <end position="198"/>
    </location>
</feature>
<evidence type="ECO:0000256" key="3">
    <source>
        <dbReference type="ARBA" id="ARBA00022989"/>
    </source>
</evidence>
<name>A0A5N5UG71_9EURY</name>
<organism evidence="7 8">
    <name type="scientific">Halosegnis rubeus</name>
    <dbReference type="NCBI Taxonomy" id="2212850"/>
    <lineage>
        <taxon>Archaea</taxon>
        <taxon>Methanobacteriati</taxon>
        <taxon>Methanobacteriota</taxon>
        <taxon>Stenosarchaea group</taxon>
        <taxon>Halobacteria</taxon>
        <taxon>Halobacteriales</taxon>
        <taxon>Natronomonadaceae</taxon>
        <taxon>Halosegnis</taxon>
    </lineage>
</organism>
<dbReference type="Pfam" id="PF00924">
    <property type="entry name" value="MS_channel_2nd"/>
    <property type="match status" value="1"/>
</dbReference>
<dbReference type="RefSeq" id="WP_152156288.1">
    <property type="nucleotide sequence ID" value="NZ_QMDY01000005.1"/>
</dbReference>
<dbReference type="SUPFAM" id="SSF50182">
    <property type="entry name" value="Sm-like ribonucleoproteins"/>
    <property type="match status" value="1"/>
</dbReference>
<comment type="caution">
    <text evidence="7">The sequence shown here is derived from an EMBL/GenBank/DDBJ whole genome shotgun (WGS) entry which is preliminary data.</text>
</comment>
<evidence type="ECO:0000313" key="8">
    <source>
        <dbReference type="Proteomes" id="UP000326207"/>
    </source>
</evidence>
<dbReference type="AlphaFoldDB" id="A0A5N5UG71"/>
<feature type="transmembrane region" description="Helical" evidence="5">
    <location>
        <begin position="152"/>
        <end position="171"/>
    </location>
</feature>
<dbReference type="Gene3D" id="1.10.287.1260">
    <property type="match status" value="1"/>
</dbReference>
<accession>A0A5N5UG71</accession>
<evidence type="ECO:0000259" key="6">
    <source>
        <dbReference type="Pfam" id="PF00924"/>
    </source>
</evidence>
<evidence type="ECO:0000256" key="5">
    <source>
        <dbReference type="SAM" id="Phobius"/>
    </source>
</evidence>
<dbReference type="PANTHER" id="PTHR30221">
    <property type="entry name" value="SMALL-CONDUCTANCE MECHANOSENSITIVE CHANNEL"/>
    <property type="match status" value="1"/>
</dbReference>
<dbReference type="GO" id="GO:0008381">
    <property type="term" value="F:mechanosensitive monoatomic ion channel activity"/>
    <property type="evidence" value="ECO:0007669"/>
    <property type="project" value="InterPro"/>
</dbReference>
<dbReference type="Gene3D" id="2.30.30.60">
    <property type="match status" value="1"/>
</dbReference>
<dbReference type="PANTHER" id="PTHR30221:SF20">
    <property type="entry name" value="SMALL-CONDUCTANCE MECHANOSENSITIVE CHANNEL"/>
    <property type="match status" value="1"/>
</dbReference>
<evidence type="ECO:0000256" key="2">
    <source>
        <dbReference type="ARBA" id="ARBA00022692"/>
    </source>
</evidence>
<evidence type="ECO:0000256" key="4">
    <source>
        <dbReference type="ARBA" id="ARBA00023136"/>
    </source>
</evidence>
<dbReference type="InterPro" id="IPR006685">
    <property type="entry name" value="MscS_channel_2nd"/>
</dbReference>
<dbReference type="GO" id="GO:0016020">
    <property type="term" value="C:membrane"/>
    <property type="evidence" value="ECO:0007669"/>
    <property type="project" value="UniProtKB-SubCell"/>
</dbReference>
<comment type="subcellular location">
    <subcellularLocation>
        <location evidence="1">Membrane</location>
    </subcellularLocation>
</comment>
<feature type="transmembrane region" description="Helical" evidence="5">
    <location>
        <begin position="75"/>
        <end position="98"/>
    </location>
</feature>
<dbReference type="InterPro" id="IPR010920">
    <property type="entry name" value="LSM_dom_sf"/>
</dbReference>
<protein>
    <submittedName>
        <fullName evidence="7">Mechanosensitive ion channel</fullName>
    </submittedName>
</protein>